<dbReference type="Proteomes" id="UP001642483">
    <property type="component" value="Unassembled WGS sequence"/>
</dbReference>
<feature type="compositionally biased region" description="Polar residues" evidence="1">
    <location>
        <begin position="444"/>
        <end position="459"/>
    </location>
</feature>
<organism evidence="2 3">
    <name type="scientific">Clavelina lepadiformis</name>
    <name type="common">Light-bulb sea squirt</name>
    <name type="synonym">Ascidia lepadiformis</name>
    <dbReference type="NCBI Taxonomy" id="159417"/>
    <lineage>
        <taxon>Eukaryota</taxon>
        <taxon>Metazoa</taxon>
        <taxon>Chordata</taxon>
        <taxon>Tunicata</taxon>
        <taxon>Ascidiacea</taxon>
        <taxon>Aplousobranchia</taxon>
        <taxon>Clavelinidae</taxon>
        <taxon>Clavelina</taxon>
    </lineage>
</organism>
<proteinExistence type="predicted"/>
<name>A0ABP0GQV6_CLALP</name>
<sequence>MHRNYYQGVLEEMQESDRRDKLRKAVRVATDTYDQNMSRIRQMLPGTFRKEARFAAIHKNAANEAKKKFDRLTLDIPYEARLFYKTKLKSKISYLKHNYQFSTTGFYADDMASYCYAPLTFTPSMKDKHVQTANRNKDVGRQIAAKPKIEETQSNNRQRSLGTQTCYLNDPQPAEPQPTMNSMKNFVTYADGNNKHEYLKINDLERIKINKLLERKHNKETEAVLNGAKLLYLSEMKKFINNDGFLCENAHVICVNKARLFIMNSCREIDHLEECLCKAEKSFVKLYPSLEWYFQSMPLRSSYALMQDPSMTFKAQQAAVVPNAAEDMTHSKFYPGNYRLNSCNTKNAHLMNHQTAERKARGQGVRNPGNCAKIQDPIFSAQQKLSMDQQNANWENTDNLTDTDKPTRVLKRGLKVTSNRSSRVWDEKQSSSQSEKSSEDQLIDLSSSCETPTEPQDVSNGPDFGDMILGGVSAVTGFPLKGVKDSVVAGWNYATGKADGIETTKKLIGAAANALF</sequence>
<evidence type="ECO:0000313" key="2">
    <source>
        <dbReference type="EMBL" id="CAK8694131.1"/>
    </source>
</evidence>
<reference evidence="2 3" key="1">
    <citation type="submission" date="2024-02" db="EMBL/GenBank/DDBJ databases">
        <authorList>
            <person name="Daric V."/>
            <person name="Darras S."/>
        </authorList>
    </citation>
    <scope>NUCLEOTIDE SEQUENCE [LARGE SCALE GENOMIC DNA]</scope>
</reference>
<feature type="region of interest" description="Disordered" evidence="1">
    <location>
        <begin position="393"/>
        <end position="464"/>
    </location>
</feature>
<evidence type="ECO:0000256" key="1">
    <source>
        <dbReference type="SAM" id="MobiDB-lite"/>
    </source>
</evidence>
<comment type="caution">
    <text evidence="2">The sequence shown here is derived from an EMBL/GenBank/DDBJ whole genome shotgun (WGS) entry which is preliminary data.</text>
</comment>
<dbReference type="EMBL" id="CAWYQH010000141">
    <property type="protein sequence ID" value="CAK8694131.1"/>
    <property type="molecule type" value="Genomic_DNA"/>
</dbReference>
<accession>A0ABP0GQV6</accession>
<gene>
    <name evidence="2" type="ORF">CVLEPA_LOCUS27395</name>
</gene>
<protein>
    <submittedName>
        <fullName evidence="2">Uncharacterized protein</fullName>
    </submittedName>
</protein>
<evidence type="ECO:0000313" key="3">
    <source>
        <dbReference type="Proteomes" id="UP001642483"/>
    </source>
</evidence>
<keyword evidence="3" id="KW-1185">Reference proteome</keyword>